<evidence type="ECO:0000313" key="5">
    <source>
        <dbReference type="EMBL" id="SFE18740.1"/>
    </source>
</evidence>
<dbReference type="PANTHER" id="PTHR30146">
    <property type="entry name" value="LACI-RELATED TRANSCRIPTIONAL REPRESSOR"/>
    <property type="match status" value="1"/>
</dbReference>
<dbReference type="EMBL" id="FOMT01000002">
    <property type="protein sequence ID" value="SFE18740.1"/>
    <property type="molecule type" value="Genomic_DNA"/>
</dbReference>
<dbReference type="InterPro" id="IPR046335">
    <property type="entry name" value="LacI/GalR-like_sensor"/>
</dbReference>
<dbReference type="InterPro" id="IPR028082">
    <property type="entry name" value="Peripla_BP_I"/>
</dbReference>
<dbReference type="GO" id="GO:0003700">
    <property type="term" value="F:DNA-binding transcription factor activity"/>
    <property type="evidence" value="ECO:0007669"/>
    <property type="project" value="TreeGrafter"/>
</dbReference>
<sequence>MAPTIHDVARLAGTSKSTVSRYLNGQQVKKATQEALEKAIKELNFHRNANARRLVLDRTNIIAVVVDNISNIFYSGIIRGIETVANMKGYNCIFLSWTSNYEDEISFLNMLYEGQVDGVILVSFQKRTREDLVLIRDSDYPIALIGDHGEMNDIFSVDVDNAAGVYEIVEYLHGLGHRDIAYISGPDHAAANKYRFKGYLQAMETLGMNYHPEWVVQSDWSNQGGYQAMQKLLQAKGFTAVVASNDETAIGALRATQEHGINVPKQMSIVGFDDITISEWVYPSLTTVRQPFQDIGMKAAHGLFQKIEDNENAEPDNHYLLKPRLIIRDSCGKL</sequence>
<dbReference type="Pfam" id="PF13377">
    <property type="entry name" value="Peripla_BP_3"/>
    <property type="match status" value="1"/>
</dbReference>
<dbReference type="GO" id="GO:0000976">
    <property type="term" value="F:transcription cis-regulatory region binding"/>
    <property type="evidence" value="ECO:0007669"/>
    <property type="project" value="TreeGrafter"/>
</dbReference>
<proteinExistence type="predicted"/>
<keyword evidence="1" id="KW-0805">Transcription regulation</keyword>
<reference evidence="6" key="1">
    <citation type="submission" date="2016-10" db="EMBL/GenBank/DDBJ databases">
        <authorList>
            <person name="Varghese N."/>
            <person name="Submissions S."/>
        </authorList>
    </citation>
    <scope>NUCLEOTIDE SEQUENCE [LARGE SCALE GENOMIC DNA]</scope>
    <source>
        <strain evidence="6">CGMCC 1.10784</strain>
    </source>
</reference>
<gene>
    <name evidence="5" type="ORF">SAMN05216378_2647</name>
</gene>
<dbReference type="InterPro" id="IPR010982">
    <property type="entry name" value="Lambda_DNA-bd_dom_sf"/>
</dbReference>
<dbReference type="PROSITE" id="PS50932">
    <property type="entry name" value="HTH_LACI_2"/>
    <property type="match status" value="1"/>
</dbReference>
<dbReference type="CDD" id="cd01392">
    <property type="entry name" value="HTH_LacI"/>
    <property type="match status" value="1"/>
</dbReference>
<evidence type="ECO:0000256" key="2">
    <source>
        <dbReference type="ARBA" id="ARBA00023125"/>
    </source>
</evidence>
<evidence type="ECO:0000259" key="4">
    <source>
        <dbReference type="PROSITE" id="PS50932"/>
    </source>
</evidence>
<dbReference type="SUPFAM" id="SSF47413">
    <property type="entry name" value="lambda repressor-like DNA-binding domains"/>
    <property type="match status" value="1"/>
</dbReference>
<dbReference type="CDD" id="cd06267">
    <property type="entry name" value="PBP1_LacI_sugar_binding-like"/>
    <property type="match status" value="1"/>
</dbReference>
<dbReference type="AlphaFoldDB" id="A0A1I1YL68"/>
<dbReference type="PANTHER" id="PTHR30146:SF109">
    <property type="entry name" value="HTH-TYPE TRANSCRIPTIONAL REGULATOR GALS"/>
    <property type="match status" value="1"/>
</dbReference>
<dbReference type="STRING" id="1045775.SAMN05216378_2647"/>
<evidence type="ECO:0000313" key="6">
    <source>
        <dbReference type="Proteomes" id="UP000198855"/>
    </source>
</evidence>
<dbReference type="SMART" id="SM00354">
    <property type="entry name" value="HTH_LACI"/>
    <property type="match status" value="1"/>
</dbReference>
<organism evidence="5 6">
    <name type="scientific">Paenibacillus catalpae</name>
    <dbReference type="NCBI Taxonomy" id="1045775"/>
    <lineage>
        <taxon>Bacteria</taxon>
        <taxon>Bacillati</taxon>
        <taxon>Bacillota</taxon>
        <taxon>Bacilli</taxon>
        <taxon>Bacillales</taxon>
        <taxon>Paenibacillaceae</taxon>
        <taxon>Paenibacillus</taxon>
    </lineage>
</organism>
<dbReference type="InterPro" id="IPR000843">
    <property type="entry name" value="HTH_LacI"/>
</dbReference>
<dbReference type="Gene3D" id="3.40.50.2300">
    <property type="match status" value="2"/>
</dbReference>
<keyword evidence="6" id="KW-1185">Reference proteome</keyword>
<dbReference type="SUPFAM" id="SSF53822">
    <property type="entry name" value="Periplasmic binding protein-like I"/>
    <property type="match status" value="1"/>
</dbReference>
<name>A0A1I1YL68_9BACL</name>
<evidence type="ECO:0000256" key="1">
    <source>
        <dbReference type="ARBA" id="ARBA00023015"/>
    </source>
</evidence>
<accession>A0A1I1YL68</accession>
<feature type="domain" description="HTH lacI-type" evidence="4">
    <location>
        <begin position="3"/>
        <end position="56"/>
    </location>
</feature>
<dbReference type="Pfam" id="PF00356">
    <property type="entry name" value="LacI"/>
    <property type="match status" value="1"/>
</dbReference>
<dbReference type="RefSeq" id="WP_175532840.1">
    <property type="nucleotide sequence ID" value="NZ_FOMT01000002.1"/>
</dbReference>
<evidence type="ECO:0000256" key="3">
    <source>
        <dbReference type="ARBA" id="ARBA00023163"/>
    </source>
</evidence>
<keyword evidence="2" id="KW-0238">DNA-binding</keyword>
<keyword evidence="3" id="KW-0804">Transcription</keyword>
<dbReference type="Gene3D" id="1.10.260.40">
    <property type="entry name" value="lambda repressor-like DNA-binding domains"/>
    <property type="match status" value="1"/>
</dbReference>
<protein>
    <submittedName>
        <fullName evidence="5">LacI family transcriptional regulator</fullName>
    </submittedName>
</protein>
<dbReference type="Proteomes" id="UP000198855">
    <property type="component" value="Unassembled WGS sequence"/>
</dbReference>